<dbReference type="AlphaFoldDB" id="A0A177F1N2"/>
<evidence type="ECO:0000313" key="2">
    <source>
        <dbReference type="EMBL" id="OAG38234.1"/>
    </source>
</evidence>
<gene>
    <name evidence="2" type="ORF">AYO21_07567</name>
</gene>
<dbReference type="OrthoDB" id="4152274at2759"/>
<feature type="region of interest" description="Disordered" evidence="1">
    <location>
        <begin position="102"/>
        <end position="190"/>
    </location>
</feature>
<reference evidence="2 3" key="1">
    <citation type="submission" date="2016-03" db="EMBL/GenBank/DDBJ databases">
        <title>Draft genome sequence of the Fonsecaea monophora CBS 269.37.</title>
        <authorList>
            <person name="Bombassaro A."/>
            <person name="Vinicius W.A."/>
            <person name="De Hoog S."/>
            <person name="Sun J."/>
            <person name="Souza E.M."/>
            <person name="Raittz R.T."/>
            <person name="Costa F."/>
            <person name="Leao A.C."/>
            <person name="Tadra-Sfeir M.Z."/>
            <person name="Baura V."/>
            <person name="Balsanelli E."/>
            <person name="Pedrosa F.O."/>
            <person name="Moreno L.F."/>
            <person name="Steffens M.B."/>
            <person name="Xi L."/>
            <person name="Bocca A.L."/>
            <person name="Felipe M.S."/>
            <person name="Teixeira M."/>
            <person name="Telles Filho F.Q."/>
            <person name="Azevedo C.M."/>
            <person name="Gomes R."/>
            <person name="Vicente V.A."/>
        </authorList>
    </citation>
    <scope>NUCLEOTIDE SEQUENCE [LARGE SCALE GENOMIC DNA]</scope>
    <source>
        <strain evidence="2 3">CBS 269.37</strain>
    </source>
</reference>
<sequence length="244" mass="26020">MASSSSSASSPIPQIWRSISSSGNLRRKRGTASCTVTGTSTSTNTNTNTNTLSNAVGEDAAAAAAFNRNRNGIMGPSPIPLAVLGGSPINGRISRFSEDLREDAAGPNSSSGGGSSSSRSRPGITIVENPAPRPTERQPPSRAPSPYIARPPIAMGGTSEEAEDAGSWSTPDQDQDQEWEQARLDTSQGGSGWAKVFDGLRRECERALAGLFDRLRPAQRARRRFLGRRVDRCGLRLHHQQHDP</sequence>
<dbReference type="EMBL" id="LVKK01000059">
    <property type="protein sequence ID" value="OAG38234.1"/>
    <property type="molecule type" value="Genomic_DNA"/>
</dbReference>
<comment type="caution">
    <text evidence="2">The sequence shown here is derived from an EMBL/GenBank/DDBJ whole genome shotgun (WGS) entry which is preliminary data.</text>
</comment>
<accession>A0A177F1N2</accession>
<feature type="compositionally biased region" description="Low complexity" evidence="1">
    <location>
        <begin position="31"/>
        <end position="52"/>
    </location>
</feature>
<name>A0A177F1N2_9EURO</name>
<keyword evidence="3" id="KW-1185">Reference proteome</keyword>
<dbReference type="RefSeq" id="XP_022510186.1">
    <property type="nucleotide sequence ID" value="XM_022657521.1"/>
</dbReference>
<protein>
    <submittedName>
        <fullName evidence="2">Uncharacterized protein</fullName>
    </submittedName>
</protein>
<feature type="compositionally biased region" description="Low complexity" evidence="1">
    <location>
        <begin position="1"/>
        <end position="10"/>
    </location>
</feature>
<dbReference type="GeneID" id="34602720"/>
<organism evidence="2 3">
    <name type="scientific">Fonsecaea monophora</name>
    <dbReference type="NCBI Taxonomy" id="254056"/>
    <lineage>
        <taxon>Eukaryota</taxon>
        <taxon>Fungi</taxon>
        <taxon>Dikarya</taxon>
        <taxon>Ascomycota</taxon>
        <taxon>Pezizomycotina</taxon>
        <taxon>Eurotiomycetes</taxon>
        <taxon>Chaetothyriomycetidae</taxon>
        <taxon>Chaetothyriales</taxon>
        <taxon>Herpotrichiellaceae</taxon>
        <taxon>Fonsecaea</taxon>
    </lineage>
</organism>
<evidence type="ECO:0000256" key="1">
    <source>
        <dbReference type="SAM" id="MobiDB-lite"/>
    </source>
</evidence>
<proteinExistence type="predicted"/>
<feature type="region of interest" description="Disordered" evidence="1">
    <location>
        <begin position="1"/>
        <end position="52"/>
    </location>
</feature>
<dbReference type="Proteomes" id="UP000077002">
    <property type="component" value="Unassembled WGS sequence"/>
</dbReference>
<evidence type="ECO:0000313" key="3">
    <source>
        <dbReference type="Proteomes" id="UP000077002"/>
    </source>
</evidence>